<keyword evidence="2" id="KW-1185">Reference proteome</keyword>
<dbReference type="EMBL" id="BPLR01000709">
    <property type="protein sequence ID" value="GIY96844.1"/>
    <property type="molecule type" value="Genomic_DNA"/>
</dbReference>
<evidence type="ECO:0000313" key="2">
    <source>
        <dbReference type="Proteomes" id="UP001054945"/>
    </source>
</evidence>
<name>A0AAV4XSL0_CAEEX</name>
<comment type="caution">
    <text evidence="1">The sequence shown here is derived from an EMBL/GenBank/DDBJ whole genome shotgun (WGS) entry which is preliminary data.</text>
</comment>
<organism evidence="1 2">
    <name type="scientific">Caerostris extrusa</name>
    <name type="common">Bark spider</name>
    <name type="synonym">Caerostris bankana</name>
    <dbReference type="NCBI Taxonomy" id="172846"/>
    <lineage>
        <taxon>Eukaryota</taxon>
        <taxon>Metazoa</taxon>
        <taxon>Ecdysozoa</taxon>
        <taxon>Arthropoda</taxon>
        <taxon>Chelicerata</taxon>
        <taxon>Arachnida</taxon>
        <taxon>Araneae</taxon>
        <taxon>Araneomorphae</taxon>
        <taxon>Entelegynae</taxon>
        <taxon>Araneoidea</taxon>
        <taxon>Araneidae</taxon>
        <taxon>Caerostris</taxon>
    </lineage>
</organism>
<evidence type="ECO:0000313" key="1">
    <source>
        <dbReference type="EMBL" id="GIY96844.1"/>
    </source>
</evidence>
<dbReference type="AlphaFoldDB" id="A0AAV4XSL0"/>
<feature type="non-terminal residue" evidence="1">
    <location>
        <position position="1"/>
    </location>
</feature>
<protein>
    <submittedName>
        <fullName evidence="1">Uncharacterized protein</fullName>
    </submittedName>
</protein>
<reference evidence="1 2" key="1">
    <citation type="submission" date="2021-06" db="EMBL/GenBank/DDBJ databases">
        <title>Caerostris extrusa draft genome.</title>
        <authorList>
            <person name="Kono N."/>
            <person name="Arakawa K."/>
        </authorList>
    </citation>
    <scope>NUCLEOTIDE SEQUENCE [LARGE SCALE GENOMIC DNA]</scope>
</reference>
<dbReference type="Proteomes" id="UP001054945">
    <property type="component" value="Unassembled WGS sequence"/>
</dbReference>
<sequence length="41" mass="4765">GVINTINFSEIWIKRMSDGNRIRIQLTHLQKGSITLRRRAA</sequence>
<proteinExistence type="predicted"/>
<gene>
    <name evidence="1" type="ORF">CEXT_176321</name>
</gene>
<accession>A0AAV4XSL0</accession>